<reference evidence="1 2" key="1">
    <citation type="journal article" date="2016" name="Nat. Commun.">
        <title>Thousands of microbial genomes shed light on interconnected biogeochemical processes in an aquifer system.</title>
        <authorList>
            <person name="Anantharaman K."/>
            <person name="Brown C.T."/>
            <person name="Hug L.A."/>
            <person name="Sharon I."/>
            <person name="Castelle C.J."/>
            <person name="Probst A.J."/>
            <person name="Thomas B.C."/>
            <person name="Singh A."/>
            <person name="Wilkins M.J."/>
            <person name="Karaoz U."/>
            <person name="Brodie E.L."/>
            <person name="Williams K.H."/>
            <person name="Hubbard S.S."/>
            <person name="Banfield J.F."/>
        </authorList>
    </citation>
    <scope>NUCLEOTIDE SEQUENCE [LARGE SCALE GENOMIC DNA]</scope>
</reference>
<evidence type="ECO:0000313" key="2">
    <source>
        <dbReference type="Proteomes" id="UP000178681"/>
    </source>
</evidence>
<sequence>MAYDESLPYRTVNPAGVHKEIDCRCFECREALALSSRPPRTKLLDKFYRMLLLINEQKRGSPKDENR</sequence>
<dbReference type="STRING" id="1798377.A2872_03000"/>
<proteinExistence type="predicted"/>
<name>A0A1F5Z4P1_9BACT</name>
<dbReference type="AlphaFoldDB" id="A0A1F5Z4P1"/>
<accession>A0A1F5Z4P1</accession>
<organism evidence="1 2">
    <name type="scientific">Candidatus Gottesmanbacteria bacterium RIFCSPHIGHO2_01_FULL_42_12</name>
    <dbReference type="NCBI Taxonomy" id="1798377"/>
    <lineage>
        <taxon>Bacteria</taxon>
        <taxon>Candidatus Gottesmaniibacteriota</taxon>
    </lineage>
</organism>
<dbReference type="EMBL" id="MFJG01000006">
    <property type="protein sequence ID" value="OGG07411.1"/>
    <property type="molecule type" value="Genomic_DNA"/>
</dbReference>
<gene>
    <name evidence="1" type="ORF">A2872_03000</name>
</gene>
<evidence type="ECO:0000313" key="1">
    <source>
        <dbReference type="EMBL" id="OGG07411.1"/>
    </source>
</evidence>
<protein>
    <submittedName>
        <fullName evidence="1">Uncharacterized protein</fullName>
    </submittedName>
</protein>
<comment type="caution">
    <text evidence="1">The sequence shown here is derived from an EMBL/GenBank/DDBJ whole genome shotgun (WGS) entry which is preliminary data.</text>
</comment>
<dbReference type="Proteomes" id="UP000178681">
    <property type="component" value="Unassembled WGS sequence"/>
</dbReference>